<dbReference type="RefSeq" id="WP_044162032.1">
    <property type="nucleotide sequence ID" value="NZ_JACIER010000004.1"/>
</dbReference>
<dbReference type="EMBL" id="JACIER010000004">
    <property type="protein sequence ID" value="MBB4043655.1"/>
    <property type="molecule type" value="Genomic_DNA"/>
</dbReference>
<dbReference type="SUPFAM" id="SSF48452">
    <property type="entry name" value="TPR-like"/>
    <property type="match status" value="1"/>
</dbReference>
<evidence type="ECO:0000256" key="4">
    <source>
        <dbReference type="ARBA" id="ARBA00023136"/>
    </source>
</evidence>
<name>A0A840D4N6_9BACE</name>
<accession>A0A840D4N6</accession>
<dbReference type="InterPro" id="IPR012944">
    <property type="entry name" value="SusD_RagB_dom"/>
</dbReference>
<keyword evidence="3" id="KW-0732">Signal</keyword>
<comment type="caution">
    <text evidence="8">The sequence shown here is derived from an EMBL/GenBank/DDBJ whole genome shotgun (WGS) entry which is preliminary data.</text>
</comment>
<sequence>MKIKNILTILIASVSLSSCNYLDFDESQGKTKEEAYAYFDNITRMTSSIYRKIPADYGVISGALRESATDNAVFTWNSNAVYDIYSNAWSPLNTVDNQWGSFYEVIHDANSLLENYSEENLERFKWDKSYKDNLKKVQMYLNEVKVLRALYHFELAKRFGDIPLITRTYSLAEINHIEKTSFADVIKFVVEQCDAVAPELPISHSSFFGETGRVTRGAALAIKARALLYAASPLFAGVGNSDDKWEAAAKAAFDVIQLGCYTLPNIDDDPLYVKDGGNLVLESQQLIFEVRGTANSTFEAQNLPMGFEGATGGNTPTQNLVDDFDMLNGEAFDWGNSAHVANIYYDENQKQSRDPRLYYNVICNGMTYMGTLIESLEGGKHGLPIEGATMTGYYLKKLMNETVSLNPVKPVKKEHHFPTYRYAEILLNYAEAMNEWKGPDAVEGDCTISARTALNQVRAAANMPNITDVGLDEFRKKVRKERRIELAFEDHRFWDIRRWKTGPVIENIYGAKMQNNIYKKELVQKRIWKDKMYLYPIPQKEMYLNDNLSQNPGWNE</sequence>
<dbReference type="PROSITE" id="PS51257">
    <property type="entry name" value="PROKAR_LIPOPROTEIN"/>
    <property type="match status" value="1"/>
</dbReference>
<evidence type="ECO:0008006" key="10">
    <source>
        <dbReference type="Google" id="ProtNLM"/>
    </source>
</evidence>
<evidence type="ECO:0000259" key="7">
    <source>
        <dbReference type="Pfam" id="PF14322"/>
    </source>
</evidence>
<reference evidence="8" key="1">
    <citation type="submission" date="2020-08" db="EMBL/GenBank/DDBJ databases">
        <title>Genomic Encyclopedia of Type Strains, Phase IV (KMG-IV): sequencing the most valuable type-strain genomes for metagenomic binning, comparative biology and taxonomic classification.</title>
        <authorList>
            <person name="Goeker M."/>
        </authorList>
    </citation>
    <scope>NUCLEOTIDE SEQUENCE [LARGE SCALE GENOMIC DNA]</scope>
    <source>
        <strain evidence="8">DSM 105720</strain>
    </source>
</reference>
<organism evidence="8 9">
    <name type="scientific">Bacteroides reticulotermitis</name>
    <dbReference type="NCBI Taxonomy" id="1133319"/>
    <lineage>
        <taxon>Bacteria</taxon>
        <taxon>Pseudomonadati</taxon>
        <taxon>Bacteroidota</taxon>
        <taxon>Bacteroidia</taxon>
        <taxon>Bacteroidales</taxon>
        <taxon>Bacteroidaceae</taxon>
        <taxon>Bacteroides</taxon>
    </lineage>
</organism>
<evidence type="ECO:0000259" key="6">
    <source>
        <dbReference type="Pfam" id="PF07980"/>
    </source>
</evidence>
<gene>
    <name evidence="8" type="ORF">GGR06_001437</name>
</gene>
<dbReference type="Proteomes" id="UP000560658">
    <property type="component" value="Unassembled WGS sequence"/>
</dbReference>
<keyword evidence="9" id="KW-1185">Reference proteome</keyword>
<dbReference type="Pfam" id="PF07980">
    <property type="entry name" value="SusD_RagB"/>
    <property type="match status" value="1"/>
</dbReference>
<dbReference type="Pfam" id="PF14322">
    <property type="entry name" value="SusD-like_3"/>
    <property type="match status" value="1"/>
</dbReference>
<proteinExistence type="inferred from homology"/>
<evidence type="ECO:0000256" key="2">
    <source>
        <dbReference type="ARBA" id="ARBA00006275"/>
    </source>
</evidence>
<evidence type="ECO:0000313" key="8">
    <source>
        <dbReference type="EMBL" id="MBB4043655.1"/>
    </source>
</evidence>
<evidence type="ECO:0000256" key="3">
    <source>
        <dbReference type="ARBA" id="ARBA00022729"/>
    </source>
</evidence>
<keyword evidence="4" id="KW-0472">Membrane</keyword>
<dbReference type="Gene3D" id="1.25.40.390">
    <property type="match status" value="1"/>
</dbReference>
<feature type="domain" description="RagB/SusD" evidence="6">
    <location>
        <begin position="309"/>
        <end position="554"/>
    </location>
</feature>
<dbReference type="InterPro" id="IPR033985">
    <property type="entry name" value="SusD-like_N"/>
</dbReference>
<dbReference type="InterPro" id="IPR011990">
    <property type="entry name" value="TPR-like_helical_dom_sf"/>
</dbReference>
<protein>
    <recommendedName>
        <fullName evidence="10">RagB/SusD family nutrient uptake outer membrane protein</fullName>
    </recommendedName>
</protein>
<dbReference type="AlphaFoldDB" id="A0A840D4N6"/>
<evidence type="ECO:0000313" key="9">
    <source>
        <dbReference type="Proteomes" id="UP000560658"/>
    </source>
</evidence>
<evidence type="ECO:0000256" key="5">
    <source>
        <dbReference type="ARBA" id="ARBA00023237"/>
    </source>
</evidence>
<comment type="similarity">
    <text evidence="2">Belongs to the SusD family.</text>
</comment>
<dbReference type="GO" id="GO:0009279">
    <property type="term" value="C:cell outer membrane"/>
    <property type="evidence" value="ECO:0007669"/>
    <property type="project" value="UniProtKB-SubCell"/>
</dbReference>
<comment type="subcellular location">
    <subcellularLocation>
        <location evidence="1">Cell outer membrane</location>
    </subcellularLocation>
</comment>
<evidence type="ECO:0000256" key="1">
    <source>
        <dbReference type="ARBA" id="ARBA00004442"/>
    </source>
</evidence>
<feature type="domain" description="SusD-like N-terminal" evidence="7">
    <location>
        <begin position="37"/>
        <end position="225"/>
    </location>
</feature>
<keyword evidence="5" id="KW-0998">Cell outer membrane</keyword>